<dbReference type="Gene3D" id="3.10.180.10">
    <property type="entry name" value="2,3-Dihydroxybiphenyl 1,2-Dioxygenase, domain 1"/>
    <property type="match status" value="1"/>
</dbReference>
<dbReference type="EMBL" id="FOTB01000003">
    <property type="protein sequence ID" value="SFK76723.1"/>
    <property type="molecule type" value="Genomic_DNA"/>
</dbReference>
<gene>
    <name evidence="2" type="ORF">AAT16_01215</name>
    <name evidence="3" type="ORF">SAMN05216235_1615</name>
</gene>
<accession>A0A0F7HIT2</accession>
<evidence type="ECO:0000313" key="4">
    <source>
        <dbReference type="Proteomes" id="UP000034029"/>
    </source>
</evidence>
<dbReference type="Pfam" id="PF13468">
    <property type="entry name" value="Glyoxalase_3"/>
    <property type="match status" value="1"/>
</dbReference>
<keyword evidence="4" id="KW-1185">Reference proteome</keyword>
<reference evidence="4" key="2">
    <citation type="submission" date="2015-04" db="EMBL/GenBank/DDBJ databases">
        <title>Complete genome sequence of Salinicoccus halodurans strain H3B36, isolated from the Qaidam basin of China.</title>
        <authorList>
            <person name="Ma Y."/>
            <person name="Jiang K."/>
            <person name="Xue Y."/>
        </authorList>
    </citation>
    <scope>NUCLEOTIDE SEQUENCE [LARGE SCALE GENOMIC DNA]</scope>
    <source>
        <strain evidence="4">H3B36</strain>
    </source>
</reference>
<dbReference type="PANTHER" id="PTHR40265:SF1">
    <property type="entry name" value="GLYOXALASE-LIKE DOMAIN-CONTAINING PROTEIN"/>
    <property type="match status" value="1"/>
</dbReference>
<dbReference type="OrthoDB" id="9111355at2"/>
<dbReference type="AlphaFoldDB" id="A0A0F7HIT2"/>
<organism evidence="3 5">
    <name type="scientific">Salinicoccus halodurans</name>
    <dbReference type="NCBI Taxonomy" id="407035"/>
    <lineage>
        <taxon>Bacteria</taxon>
        <taxon>Bacillati</taxon>
        <taxon>Bacillota</taxon>
        <taxon>Bacilli</taxon>
        <taxon>Bacillales</taxon>
        <taxon>Staphylococcaceae</taxon>
        <taxon>Salinicoccus</taxon>
    </lineage>
</organism>
<feature type="domain" description="Glyoxalase-like" evidence="1">
    <location>
        <begin position="4"/>
        <end position="149"/>
    </location>
</feature>
<reference evidence="2 4" key="1">
    <citation type="journal article" date="2015" name="Int. J. Syst. Evol. Microbiol.">
        <title>Complete genome sequence of Salinicoccus halodurans H3B36, isolated from the Qaidam Basin in China.</title>
        <authorList>
            <person name="Jiang K."/>
            <person name="Xue Y."/>
            <person name="Ma Y."/>
        </authorList>
    </citation>
    <scope>NUCLEOTIDE SEQUENCE [LARGE SCALE GENOMIC DNA]</scope>
    <source>
        <strain evidence="2 4">H3B36</strain>
    </source>
</reference>
<proteinExistence type="predicted"/>
<dbReference type="EMBL" id="CP011366">
    <property type="protein sequence ID" value="AKG72962.1"/>
    <property type="molecule type" value="Genomic_DNA"/>
</dbReference>
<dbReference type="InterPro" id="IPR029068">
    <property type="entry name" value="Glyas_Bleomycin-R_OHBP_Dase"/>
</dbReference>
<evidence type="ECO:0000313" key="3">
    <source>
        <dbReference type="EMBL" id="SFK76723.1"/>
    </source>
</evidence>
<reference evidence="3 5" key="3">
    <citation type="submission" date="2016-10" db="EMBL/GenBank/DDBJ databases">
        <authorList>
            <person name="Varghese N."/>
            <person name="Submissions S."/>
        </authorList>
    </citation>
    <scope>NUCLEOTIDE SEQUENCE [LARGE SCALE GENOMIC DNA]</scope>
    <source>
        <strain evidence="3 5">CGMCC 1.6501</strain>
    </source>
</reference>
<dbReference type="Proteomes" id="UP000183090">
    <property type="component" value="Unassembled WGS sequence"/>
</dbReference>
<dbReference type="InterPro" id="IPR025870">
    <property type="entry name" value="Glyoxalase-like_dom"/>
</dbReference>
<evidence type="ECO:0000259" key="1">
    <source>
        <dbReference type="Pfam" id="PF13468"/>
    </source>
</evidence>
<dbReference type="Proteomes" id="UP000034029">
    <property type="component" value="Chromosome"/>
</dbReference>
<dbReference type="RefSeq" id="WP_046789158.1">
    <property type="nucleotide sequence ID" value="NZ_CP011366.1"/>
</dbReference>
<protein>
    <submittedName>
        <fullName evidence="3">Glyoxalase-like domain-containing protein</fullName>
    </submittedName>
</protein>
<sequence length="228" mass="26609">MVKFDHIIHYVNRLEEVERTPVLPIHSGGRHERFGTVNLLSYFDYRYVEYLAIEDEAVFTQHLKDGNESFAGTIDSLNYEEGFIRYALSTDDIEGLDERFRAHGFSVEGPVEMERTTNGETISWKLLYVQHDKEIFPFFIQWNEPEAQRMKRIEALRGDFIGPSITVRHDVEDIHLWESFYDVLGIWEGQIDDYTRVELSRNAKPSITLEVGTDGESVVYKGAIYKFI</sequence>
<dbReference type="SUPFAM" id="SSF54593">
    <property type="entry name" value="Glyoxalase/Bleomycin resistance protein/Dihydroxybiphenyl dioxygenase"/>
    <property type="match status" value="1"/>
</dbReference>
<evidence type="ECO:0000313" key="5">
    <source>
        <dbReference type="Proteomes" id="UP000183090"/>
    </source>
</evidence>
<evidence type="ECO:0000313" key="2">
    <source>
        <dbReference type="EMBL" id="AKG72962.1"/>
    </source>
</evidence>
<dbReference type="PANTHER" id="PTHR40265">
    <property type="entry name" value="BLL2707 PROTEIN"/>
    <property type="match status" value="1"/>
</dbReference>
<name>A0A0F7HIT2_9STAP</name>
<dbReference type="KEGG" id="shv:AAT16_01215"/>